<sequence length="100" mass="11613">MSRSWLTRQRKGELEDLADIVGIDYDGMRKEPLVDALDERLRADPQTFMKHPQFRDFYGGRTGSPIKRERNSSALADEEDKSRSRRKTLTSKVKEELDAL</sequence>
<evidence type="ECO:0000313" key="2">
    <source>
        <dbReference type="Proteomes" id="UP001186974"/>
    </source>
</evidence>
<keyword evidence="2" id="KW-1185">Reference proteome</keyword>
<accession>A0ACC3D6D7</accession>
<name>A0ACC3D6D7_9PEZI</name>
<gene>
    <name evidence="1" type="ORF">LTS18_003807</name>
</gene>
<evidence type="ECO:0000313" key="1">
    <source>
        <dbReference type="EMBL" id="KAK3062560.1"/>
    </source>
</evidence>
<comment type="caution">
    <text evidence="1">The sequence shown here is derived from an EMBL/GenBank/DDBJ whole genome shotgun (WGS) entry which is preliminary data.</text>
</comment>
<reference evidence="1" key="1">
    <citation type="submission" date="2024-09" db="EMBL/GenBank/DDBJ databases">
        <title>Black Yeasts Isolated from many extreme environments.</title>
        <authorList>
            <person name="Coleine C."/>
            <person name="Stajich J.E."/>
            <person name="Selbmann L."/>
        </authorList>
    </citation>
    <scope>NUCLEOTIDE SEQUENCE</scope>
    <source>
        <strain evidence="1">CCFEE 5737</strain>
    </source>
</reference>
<organism evidence="1 2">
    <name type="scientific">Coniosporium uncinatum</name>
    <dbReference type="NCBI Taxonomy" id="93489"/>
    <lineage>
        <taxon>Eukaryota</taxon>
        <taxon>Fungi</taxon>
        <taxon>Dikarya</taxon>
        <taxon>Ascomycota</taxon>
        <taxon>Pezizomycotina</taxon>
        <taxon>Dothideomycetes</taxon>
        <taxon>Dothideomycetes incertae sedis</taxon>
        <taxon>Coniosporium</taxon>
    </lineage>
</organism>
<proteinExistence type="predicted"/>
<dbReference type="EMBL" id="JAWDJW010007233">
    <property type="protein sequence ID" value="KAK3062560.1"/>
    <property type="molecule type" value="Genomic_DNA"/>
</dbReference>
<protein>
    <submittedName>
        <fullName evidence="1">Uncharacterized protein</fullName>
    </submittedName>
</protein>
<dbReference type="Proteomes" id="UP001186974">
    <property type="component" value="Unassembled WGS sequence"/>
</dbReference>